<dbReference type="InterPro" id="IPR011284">
    <property type="entry name" value="3oxo_ACP_reduc"/>
</dbReference>
<dbReference type="GO" id="GO:0051287">
    <property type="term" value="F:NAD binding"/>
    <property type="evidence" value="ECO:0007669"/>
    <property type="project" value="UniProtKB-UniRule"/>
</dbReference>
<reference evidence="12 14" key="1">
    <citation type="submission" date="2014-09" db="EMBL/GenBank/DDBJ databases">
        <title>Lactobacillus mucosae CRL573 Genome Sequencing.</title>
        <authorList>
            <person name="Bleckwedel J."/>
            <person name="Teran L.C."/>
            <person name="Bonacina J."/>
            <person name="Saavedra L."/>
            <person name="Mozzi F.B."/>
            <person name="Raya R.R."/>
        </authorList>
    </citation>
    <scope>NUCLEOTIDE SEQUENCE [LARGE SCALE GENOMIC DNA]</scope>
    <source>
        <strain evidence="12 14">CRL573</strain>
    </source>
</reference>
<evidence type="ECO:0000313" key="12">
    <source>
        <dbReference type="EMBL" id="KGL66186.1"/>
    </source>
</evidence>
<feature type="binding site" evidence="9">
    <location>
        <position position="186"/>
    </location>
    <ligand>
        <name>NADP(+)</name>
        <dbReference type="ChEBI" id="CHEBI:58349"/>
    </ligand>
</feature>
<dbReference type="Proteomes" id="UP000030001">
    <property type="component" value="Unassembled WGS sequence"/>
</dbReference>
<evidence type="ECO:0000256" key="9">
    <source>
        <dbReference type="PIRSR" id="PIRSR611284-2"/>
    </source>
</evidence>
<dbReference type="InterPro" id="IPR036291">
    <property type="entry name" value="NAD(P)-bd_dom_sf"/>
</dbReference>
<dbReference type="GO" id="GO:0004316">
    <property type="term" value="F:3-oxoacyl-[acyl-carrier-protein] reductase (NADPH) activity"/>
    <property type="evidence" value="ECO:0007669"/>
    <property type="project" value="UniProtKB-UniRule"/>
</dbReference>
<feature type="domain" description="Ketoreductase" evidence="11">
    <location>
        <begin position="6"/>
        <end position="189"/>
    </location>
</feature>
<dbReference type="Proteomes" id="UP000365705">
    <property type="component" value="Unassembled WGS sequence"/>
</dbReference>
<keyword evidence="5 10" id="KW-0560">Oxidoreductase</keyword>
<evidence type="ECO:0000256" key="5">
    <source>
        <dbReference type="ARBA" id="ARBA00023002"/>
    </source>
</evidence>
<comment type="subunit">
    <text evidence="10">Homotetramer.</text>
</comment>
<keyword evidence="10" id="KW-0443">Lipid metabolism</keyword>
<sequence length="243" mass="25898">MELTNKTVLITGSSRGIGAATALAFAKAGSRVILNARHELPASLKQQLDELGTEYCFLPGDVSDERVVKELTKTAWEKFGGIDVLINNAGITRDRLLIGMKTADFDEVLQVNLKGPFLMIQALLKKMYKQRAGVIINLASVVGLHGNAGQANYAASKAGIIGLTKTVAREGALRGIRCNAIAPGMIASDMTAAMPQKAQDQILESLPLKRFGEPAEIAQTALFLAQNDYVTGQTIVVDGGMTI</sequence>
<dbReference type="PRINTS" id="PR00081">
    <property type="entry name" value="GDHRDH"/>
</dbReference>
<dbReference type="EMBL" id="JROC01000038">
    <property type="protein sequence ID" value="KGL66186.1"/>
    <property type="molecule type" value="Genomic_DNA"/>
</dbReference>
<evidence type="ECO:0000313" key="13">
    <source>
        <dbReference type="EMBL" id="VTZ89158.1"/>
    </source>
</evidence>
<evidence type="ECO:0000259" key="11">
    <source>
        <dbReference type="SMART" id="SM00822"/>
    </source>
</evidence>
<dbReference type="PROSITE" id="PS00061">
    <property type="entry name" value="ADH_SHORT"/>
    <property type="match status" value="1"/>
</dbReference>
<evidence type="ECO:0000256" key="4">
    <source>
        <dbReference type="ARBA" id="ARBA00022832"/>
    </source>
</evidence>
<feature type="binding site" evidence="9">
    <location>
        <begin position="153"/>
        <end position="157"/>
    </location>
    <ligand>
        <name>NADP(+)</name>
        <dbReference type="ChEBI" id="CHEBI:58349"/>
    </ligand>
</feature>
<evidence type="ECO:0000256" key="7">
    <source>
        <dbReference type="ARBA" id="ARBA00048508"/>
    </source>
</evidence>
<dbReference type="RefSeq" id="WP_034541311.1">
    <property type="nucleotide sequence ID" value="NZ_CABFNH010000007.1"/>
</dbReference>
<protein>
    <recommendedName>
        <fullName evidence="3 10">3-oxoacyl-[acyl-carrier-protein] reductase</fullName>
        <ecNumber evidence="3 10">1.1.1.100</ecNumber>
    </recommendedName>
</protein>
<proteinExistence type="inferred from homology"/>
<feature type="active site" description="Proton acceptor" evidence="8">
    <location>
        <position position="153"/>
    </location>
</feature>
<gene>
    <name evidence="13" type="primary">fabG_1</name>
    <name evidence="13" type="ORF">LMUP508_00718</name>
    <name evidence="12" type="ORF">LX03_11400</name>
</gene>
<organism evidence="12 14">
    <name type="scientific">Limosilactobacillus mucosae</name>
    <name type="common">Lactobacillus mucosae</name>
    <dbReference type="NCBI Taxonomy" id="97478"/>
    <lineage>
        <taxon>Bacteria</taxon>
        <taxon>Bacillati</taxon>
        <taxon>Bacillota</taxon>
        <taxon>Bacilli</taxon>
        <taxon>Lactobacillales</taxon>
        <taxon>Lactobacillaceae</taxon>
        <taxon>Limosilactobacillus</taxon>
    </lineage>
</organism>
<evidence type="ECO:0000256" key="10">
    <source>
        <dbReference type="RuleBase" id="RU366074"/>
    </source>
</evidence>
<feature type="binding site" evidence="9">
    <location>
        <begin position="12"/>
        <end position="15"/>
    </location>
    <ligand>
        <name>NADP(+)</name>
        <dbReference type="ChEBI" id="CHEBI:58349"/>
    </ligand>
</feature>
<dbReference type="PANTHER" id="PTHR42879">
    <property type="entry name" value="3-OXOACYL-(ACYL-CARRIER-PROTEIN) REDUCTASE"/>
    <property type="match status" value="1"/>
</dbReference>
<dbReference type="FunFam" id="3.40.50.720:FF:000173">
    <property type="entry name" value="3-oxoacyl-[acyl-carrier protein] reductase"/>
    <property type="match status" value="1"/>
</dbReference>
<dbReference type="NCBIfam" id="NF009466">
    <property type="entry name" value="PRK12826.1-2"/>
    <property type="match status" value="1"/>
</dbReference>
<dbReference type="InterPro" id="IPR057326">
    <property type="entry name" value="KR_dom"/>
</dbReference>
<evidence type="ECO:0000256" key="1">
    <source>
        <dbReference type="ARBA" id="ARBA00005194"/>
    </source>
</evidence>
<evidence type="ECO:0000256" key="8">
    <source>
        <dbReference type="PIRSR" id="PIRSR611284-1"/>
    </source>
</evidence>
<feature type="binding site" evidence="9">
    <location>
        <position position="88"/>
    </location>
    <ligand>
        <name>NADP(+)</name>
        <dbReference type="ChEBI" id="CHEBI:58349"/>
    </ligand>
</feature>
<accession>A0A099Y9X2</accession>
<comment type="pathway">
    <text evidence="1 10">Lipid metabolism; fatty acid biosynthesis.</text>
</comment>
<evidence type="ECO:0000256" key="2">
    <source>
        <dbReference type="ARBA" id="ARBA00006484"/>
    </source>
</evidence>
<dbReference type="Pfam" id="PF13561">
    <property type="entry name" value="adh_short_C2"/>
    <property type="match status" value="1"/>
</dbReference>
<dbReference type="AlphaFoldDB" id="A0A099Y9X2"/>
<reference evidence="13 15" key="2">
    <citation type="submission" date="2019-06" db="EMBL/GenBank/DDBJ databases">
        <authorList>
            <person name="Rodrigo-Torres L."/>
            <person name="Arahal R. D."/>
            <person name="Lucena T."/>
        </authorList>
    </citation>
    <scope>NUCLEOTIDE SEQUENCE [LARGE SCALE GENOMIC DNA]</scope>
    <source>
        <strain evidence="13 15">INIA P508</strain>
    </source>
</reference>
<dbReference type="Gene3D" id="3.40.50.720">
    <property type="entry name" value="NAD(P)-binding Rossmann-like Domain"/>
    <property type="match status" value="1"/>
</dbReference>
<dbReference type="SMART" id="SM00822">
    <property type="entry name" value="PKS_KR"/>
    <property type="match status" value="1"/>
</dbReference>
<evidence type="ECO:0000256" key="6">
    <source>
        <dbReference type="ARBA" id="ARBA00023160"/>
    </source>
</evidence>
<dbReference type="EMBL" id="CABFNH010000007">
    <property type="protein sequence ID" value="VTZ89158.1"/>
    <property type="molecule type" value="Genomic_DNA"/>
</dbReference>
<comment type="function">
    <text evidence="10">Catalyzes the NADPH-dependent reduction of beta-ketoacyl-ACP substrates to beta-hydroxyacyl-ACP products, the first reductive step in the elongation cycle of fatty acid biosynthesis.</text>
</comment>
<keyword evidence="4 10" id="KW-0276">Fatty acid metabolism</keyword>
<dbReference type="InterPro" id="IPR050259">
    <property type="entry name" value="SDR"/>
</dbReference>
<dbReference type="GO" id="GO:0006633">
    <property type="term" value="P:fatty acid biosynthetic process"/>
    <property type="evidence" value="ECO:0007669"/>
    <property type="project" value="UniProtKB-UniPathway"/>
</dbReference>
<comment type="similarity">
    <text evidence="2 10">Belongs to the short-chain dehydrogenases/reductases (SDR) family.</text>
</comment>
<name>A0A099Y9X2_LIMMU</name>
<dbReference type="PANTHER" id="PTHR42879:SF2">
    <property type="entry name" value="3-OXOACYL-[ACYL-CARRIER-PROTEIN] REDUCTASE FABG"/>
    <property type="match status" value="1"/>
</dbReference>
<keyword evidence="10" id="KW-0444">Lipid biosynthesis</keyword>
<dbReference type="EC" id="1.1.1.100" evidence="3 10"/>
<dbReference type="InterPro" id="IPR002347">
    <property type="entry name" value="SDR_fam"/>
</dbReference>
<dbReference type="SUPFAM" id="SSF51735">
    <property type="entry name" value="NAD(P)-binding Rossmann-fold domains"/>
    <property type="match status" value="1"/>
</dbReference>
<dbReference type="NCBIfam" id="NF005559">
    <property type="entry name" value="PRK07231.1"/>
    <property type="match status" value="1"/>
</dbReference>
<keyword evidence="9 10" id="KW-0521">NADP</keyword>
<dbReference type="PRINTS" id="PR00080">
    <property type="entry name" value="SDRFAMILY"/>
</dbReference>
<keyword evidence="6 10" id="KW-0275">Fatty acid biosynthesis</keyword>
<evidence type="ECO:0000256" key="3">
    <source>
        <dbReference type="ARBA" id="ARBA00012948"/>
    </source>
</evidence>
<comment type="catalytic activity">
    <reaction evidence="7 10">
        <text>a (3R)-hydroxyacyl-[ACP] + NADP(+) = a 3-oxoacyl-[ACP] + NADPH + H(+)</text>
        <dbReference type="Rhea" id="RHEA:17397"/>
        <dbReference type="Rhea" id="RHEA-COMP:9916"/>
        <dbReference type="Rhea" id="RHEA-COMP:9945"/>
        <dbReference type="ChEBI" id="CHEBI:15378"/>
        <dbReference type="ChEBI" id="CHEBI:57783"/>
        <dbReference type="ChEBI" id="CHEBI:58349"/>
        <dbReference type="ChEBI" id="CHEBI:78776"/>
        <dbReference type="ChEBI" id="CHEBI:78827"/>
        <dbReference type="EC" id="1.1.1.100"/>
    </reaction>
</comment>
<evidence type="ECO:0000313" key="14">
    <source>
        <dbReference type="Proteomes" id="UP000030001"/>
    </source>
</evidence>
<evidence type="ECO:0000313" key="15">
    <source>
        <dbReference type="Proteomes" id="UP000365705"/>
    </source>
</evidence>
<dbReference type="UniPathway" id="UPA00094"/>
<dbReference type="InterPro" id="IPR020904">
    <property type="entry name" value="Sc_DH/Rdtase_CS"/>
</dbReference>
<dbReference type="NCBIfam" id="TIGR01830">
    <property type="entry name" value="3oxo_ACP_reduc"/>
    <property type="match status" value="1"/>
</dbReference>